<proteinExistence type="predicted"/>
<gene>
    <name evidence="1" type="ORF">E4U57_001815</name>
</gene>
<dbReference type="PANTHER" id="PTHR38846">
    <property type="entry name" value="C3H1-TYPE DOMAIN-CONTAINING PROTEIN"/>
    <property type="match status" value="1"/>
</dbReference>
<evidence type="ECO:0000313" key="1">
    <source>
        <dbReference type="EMBL" id="KAG5966809.1"/>
    </source>
</evidence>
<sequence>MASTTKGPIDRFFHRYIQYAYEPDAPVWAEYERMSETFGYTKGNKKDKKARTLLQQAIVVEFDAIDDEDEEQLAGLQRLCQRLEIFPLPNSVRYRDDMKIQAMRRIASDAIARKAGPMDLFFNRYRQFRHDPHSKVWTEFHRLCEFFGWDIGSKKEEKVRNLLRQAMVDEFEAIDDKNENDLAVLQRLCQRLEIFPLPKSVRYRDDMKALATGDKAGHALVRTASPIVRTADPIVRTADPMVRTAGPMVRTADPVVRRASPIVRTANPIVRTAGPMDLFFSRYSDFDYNPHSQVWSEYNRLCGYFRWDKGSPTEKTARKLFRQALVDEFGAIYGVDDNKLDVLQKLCEKLEINPLPQSIADCKEVIQAHYVNIVDFVDCKRTGVPIHKFADLKQLQRYTIETEKIFPKWEAKASLLLRFLLQRIFDERPLHWVPYGAPIHDYI</sequence>
<reference evidence="1 2" key="1">
    <citation type="journal article" date="2020" name="bioRxiv">
        <title>Whole genome comparisons of ergot fungi reveals the divergence and evolution of species within the genus Claviceps are the result of varying mechanisms driving genome evolution and host range expansion.</title>
        <authorList>
            <person name="Wyka S.A."/>
            <person name="Mondo S.J."/>
            <person name="Liu M."/>
            <person name="Dettman J."/>
            <person name="Nalam V."/>
            <person name="Broders K.D."/>
        </authorList>
    </citation>
    <scope>NUCLEOTIDE SEQUENCE [LARGE SCALE GENOMIC DNA]</scope>
    <source>
        <strain evidence="1 2">LM583</strain>
    </source>
</reference>
<evidence type="ECO:0000313" key="2">
    <source>
        <dbReference type="Proteomes" id="UP000742024"/>
    </source>
</evidence>
<dbReference type="EMBL" id="SRPR01000017">
    <property type="protein sequence ID" value="KAG5966809.1"/>
    <property type="molecule type" value="Genomic_DNA"/>
</dbReference>
<name>A0ABQ7PKU7_9HYPO</name>
<comment type="caution">
    <text evidence="1">The sequence shown here is derived from an EMBL/GenBank/DDBJ whole genome shotgun (WGS) entry which is preliminary data.</text>
</comment>
<organism evidence="1 2">
    <name type="scientific">Claviceps arundinis</name>
    <dbReference type="NCBI Taxonomy" id="1623583"/>
    <lineage>
        <taxon>Eukaryota</taxon>
        <taxon>Fungi</taxon>
        <taxon>Dikarya</taxon>
        <taxon>Ascomycota</taxon>
        <taxon>Pezizomycotina</taxon>
        <taxon>Sordariomycetes</taxon>
        <taxon>Hypocreomycetidae</taxon>
        <taxon>Hypocreales</taxon>
        <taxon>Clavicipitaceae</taxon>
        <taxon>Claviceps</taxon>
    </lineage>
</organism>
<keyword evidence="2" id="KW-1185">Reference proteome</keyword>
<protein>
    <submittedName>
        <fullName evidence="1">Uncharacterized protein</fullName>
    </submittedName>
</protein>
<dbReference type="PANTHER" id="PTHR38846:SF1">
    <property type="entry name" value="C3H1-TYPE DOMAIN-CONTAINING PROTEIN"/>
    <property type="match status" value="1"/>
</dbReference>
<accession>A0ABQ7PKU7</accession>
<dbReference type="Proteomes" id="UP000742024">
    <property type="component" value="Unassembled WGS sequence"/>
</dbReference>